<keyword evidence="5 8" id="KW-0812">Transmembrane</keyword>
<keyword evidence="7 8" id="KW-0472">Membrane</keyword>
<evidence type="ECO:0000256" key="8">
    <source>
        <dbReference type="SAM" id="Phobius"/>
    </source>
</evidence>
<dbReference type="InterPro" id="IPR004812">
    <property type="entry name" value="Efflux_drug-R_Bcr/CmlA"/>
</dbReference>
<reference evidence="10 11" key="1">
    <citation type="submission" date="2016-10" db="EMBL/GenBank/DDBJ databases">
        <authorList>
            <person name="de Groot N.N."/>
        </authorList>
    </citation>
    <scope>NUCLEOTIDE SEQUENCE [LARGE SCALE GENOMIC DNA]</scope>
    <source>
        <strain evidence="10 11">DSM 21800</strain>
    </source>
</reference>
<sequence>MVSSDERRPAGRPATAVSTVLVLTLALQCAVPPFATDTYTPAIPRVTAGLDTSASLVGLTLTAFFIGMALGQLFGGPLSDQRGRRLPMIAGGLLCTLGAIGCALAPSIGLLIMFRVLQGFGGGVAAVVARAVVVDVARGDTLARVMSIMMALGGLAPMIAPVVGGAVLTVGGSWRTVFWVLAGFGLAMMITAIVVVGESLPPDRRHGGGLARFADGLLQVIRIRSFVGYALTGSLSGFTMMAYIANSSYVLQQQKGLQPMPFALFFAATALSQVLLSVVNARIVGRFRPRRLIGVGLSVSAAAVAGLAIGVFALGTPLVLTCIGFLLLMGVQAFVFGNASALAASQARQVAGSASAVTGVAQAVAMSVSAPLASSGGSVTAVPMIWVMIAGISAAIFCYLVVSRPAATTRAG</sequence>
<evidence type="ECO:0000256" key="3">
    <source>
        <dbReference type="ARBA" id="ARBA00022448"/>
    </source>
</evidence>
<keyword evidence="6 8" id="KW-1133">Transmembrane helix</keyword>
<evidence type="ECO:0000256" key="2">
    <source>
        <dbReference type="ARBA" id="ARBA00006236"/>
    </source>
</evidence>
<feature type="transmembrane region" description="Helical" evidence="8">
    <location>
        <begin position="226"/>
        <end position="245"/>
    </location>
</feature>
<dbReference type="CDD" id="cd17320">
    <property type="entry name" value="MFS_MdfA_MDR_like"/>
    <property type="match status" value="1"/>
</dbReference>
<keyword evidence="3" id="KW-0813">Transport</keyword>
<feature type="transmembrane region" description="Helical" evidence="8">
    <location>
        <begin position="350"/>
        <end position="372"/>
    </location>
</feature>
<dbReference type="GO" id="GO:0005886">
    <property type="term" value="C:plasma membrane"/>
    <property type="evidence" value="ECO:0007669"/>
    <property type="project" value="UniProtKB-SubCell"/>
</dbReference>
<protein>
    <submittedName>
        <fullName evidence="10">MFS transporter, DHA1 family, bicyclomycin/chloramphenicol resistance protein</fullName>
    </submittedName>
</protein>
<proteinExistence type="inferred from homology"/>
<accession>A0A1H1NZL7</accession>
<evidence type="ECO:0000256" key="4">
    <source>
        <dbReference type="ARBA" id="ARBA00022475"/>
    </source>
</evidence>
<feature type="transmembrane region" description="Helical" evidence="8">
    <location>
        <begin position="292"/>
        <end position="312"/>
    </location>
</feature>
<dbReference type="InterPro" id="IPR036259">
    <property type="entry name" value="MFS_trans_sf"/>
</dbReference>
<feature type="transmembrane region" description="Helical" evidence="8">
    <location>
        <begin position="53"/>
        <end position="74"/>
    </location>
</feature>
<feature type="domain" description="Major facilitator superfamily (MFS) profile" evidence="9">
    <location>
        <begin position="21"/>
        <end position="406"/>
    </location>
</feature>
<feature type="transmembrane region" description="Helical" evidence="8">
    <location>
        <begin position="318"/>
        <end position="338"/>
    </location>
</feature>
<dbReference type="PANTHER" id="PTHR23502:SF132">
    <property type="entry name" value="POLYAMINE TRANSPORTER 2-RELATED"/>
    <property type="match status" value="1"/>
</dbReference>
<feature type="transmembrane region" description="Helical" evidence="8">
    <location>
        <begin position="112"/>
        <end position="133"/>
    </location>
</feature>
<organism evidence="10 11">
    <name type="scientific">Microlunatus soli</name>
    <dbReference type="NCBI Taxonomy" id="630515"/>
    <lineage>
        <taxon>Bacteria</taxon>
        <taxon>Bacillati</taxon>
        <taxon>Actinomycetota</taxon>
        <taxon>Actinomycetes</taxon>
        <taxon>Propionibacteriales</taxon>
        <taxon>Propionibacteriaceae</taxon>
        <taxon>Microlunatus</taxon>
    </lineage>
</organism>
<dbReference type="Pfam" id="PF07690">
    <property type="entry name" value="MFS_1"/>
    <property type="match status" value="1"/>
</dbReference>
<dbReference type="InterPro" id="IPR020846">
    <property type="entry name" value="MFS_dom"/>
</dbReference>
<dbReference type="InterPro" id="IPR011701">
    <property type="entry name" value="MFS"/>
</dbReference>
<dbReference type="GO" id="GO:0042910">
    <property type="term" value="F:xenobiotic transmembrane transporter activity"/>
    <property type="evidence" value="ECO:0007669"/>
    <property type="project" value="InterPro"/>
</dbReference>
<feature type="transmembrane region" description="Helical" evidence="8">
    <location>
        <begin position="176"/>
        <end position="196"/>
    </location>
</feature>
<comment type="similarity">
    <text evidence="2">Belongs to the major facilitator superfamily. Bcr/CmlA family.</text>
</comment>
<evidence type="ECO:0000259" key="9">
    <source>
        <dbReference type="PROSITE" id="PS50850"/>
    </source>
</evidence>
<evidence type="ECO:0000256" key="5">
    <source>
        <dbReference type="ARBA" id="ARBA00022692"/>
    </source>
</evidence>
<dbReference type="PANTHER" id="PTHR23502">
    <property type="entry name" value="MAJOR FACILITATOR SUPERFAMILY"/>
    <property type="match status" value="1"/>
</dbReference>
<keyword evidence="11" id="KW-1185">Reference proteome</keyword>
<feature type="transmembrane region" description="Helical" evidence="8">
    <location>
        <begin position="260"/>
        <end position="280"/>
    </location>
</feature>
<dbReference type="Proteomes" id="UP000199103">
    <property type="component" value="Chromosome I"/>
</dbReference>
<evidence type="ECO:0000256" key="7">
    <source>
        <dbReference type="ARBA" id="ARBA00023136"/>
    </source>
</evidence>
<dbReference type="SUPFAM" id="SSF103473">
    <property type="entry name" value="MFS general substrate transporter"/>
    <property type="match status" value="1"/>
</dbReference>
<dbReference type="RefSeq" id="WP_091531835.1">
    <property type="nucleotide sequence ID" value="NZ_LT629772.1"/>
</dbReference>
<evidence type="ECO:0000313" key="10">
    <source>
        <dbReference type="EMBL" id="SDS04418.1"/>
    </source>
</evidence>
<dbReference type="Gene3D" id="1.20.1720.10">
    <property type="entry name" value="Multidrug resistance protein D"/>
    <property type="match status" value="1"/>
</dbReference>
<evidence type="ECO:0000313" key="11">
    <source>
        <dbReference type="Proteomes" id="UP000199103"/>
    </source>
</evidence>
<evidence type="ECO:0000256" key="1">
    <source>
        <dbReference type="ARBA" id="ARBA00004651"/>
    </source>
</evidence>
<evidence type="ECO:0000256" key="6">
    <source>
        <dbReference type="ARBA" id="ARBA00022989"/>
    </source>
</evidence>
<dbReference type="PROSITE" id="PS50850">
    <property type="entry name" value="MFS"/>
    <property type="match status" value="1"/>
</dbReference>
<name>A0A1H1NZL7_9ACTN</name>
<feature type="transmembrane region" description="Helical" evidence="8">
    <location>
        <begin position="384"/>
        <end position="402"/>
    </location>
</feature>
<dbReference type="OrthoDB" id="9814303at2"/>
<comment type="subcellular location">
    <subcellularLocation>
        <location evidence="1">Cell membrane</location>
        <topology evidence="1">Multi-pass membrane protein</topology>
    </subcellularLocation>
</comment>
<feature type="transmembrane region" description="Helical" evidence="8">
    <location>
        <begin position="145"/>
        <end position="170"/>
    </location>
</feature>
<keyword evidence="4" id="KW-1003">Cell membrane</keyword>
<gene>
    <name evidence="10" type="ORF">SAMN04489812_0708</name>
</gene>
<dbReference type="GO" id="GO:1990961">
    <property type="term" value="P:xenobiotic detoxification by transmembrane export across the plasma membrane"/>
    <property type="evidence" value="ECO:0007669"/>
    <property type="project" value="InterPro"/>
</dbReference>
<feature type="transmembrane region" description="Helical" evidence="8">
    <location>
        <begin position="86"/>
        <end position="106"/>
    </location>
</feature>
<dbReference type="NCBIfam" id="TIGR00710">
    <property type="entry name" value="efflux_Bcr_CflA"/>
    <property type="match status" value="1"/>
</dbReference>
<dbReference type="AlphaFoldDB" id="A0A1H1NZL7"/>
<dbReference type="EMBL" id="LT629772">
    <property type="protein sequence ID" value="SDS04418.1"/>
    <property type="molecule type" value="Genomic_DNA"/>
</dbReference>